<dbReference type="InterPro" id="IPR002912">
    <property type="entry name" value="ACT_dom"/>
</dbReference>
<name>A0AAU9D7Z7_9LACO</name>
<protein>
    <recommendedName>
        <fullName evidence="1">UPF0237 protein XA3_08860</fullName>
    </recommendedName>
</protein>
<dbReference type="InterPro" id="IPR045865">
    <property type="entry name" value="ACT-like_dom_sf"/>
</dbReference>
<evidence type="ECO:0000259" key="2">
    <source>
        <dbReference type="PROSITE" id="PS51671"/>
    </source>
</evidence>
<dbReference type="InterPro" id="IPR050990">
    <property type="entry name" value="UPF0237/GcvR_regulator"/>
</dbReference>
<sequence length="90" mass="9969">MVKIVITVLGQDRPGIIAGISQKLAQKQVNILDVSQTIMQGMFTMIMSADMGESNIEFIQLKKELMEEGKALGVEINVQREDIFNAMANI</sequence>
<keyword evidence="4" id="KW-1185">Reference proteome</keyword>
<evidence type="ECO:0000313" key="4">
    <source>
        <dbReference type="Proteomes" id="UP001321861"/>
    </source>
</evidence>
<reference evidence="3 4" key="1">
    <citation type="journal article" date="2023" name="Microbiol. Spectr.">
        <title>Symbiosis of Carpenter Bees with Uncharacterized Lactic Acid Bacteria Showing NAD Auxotrophy.</title>
        <authorList>
            <person name="Kawasaki S."/>
            <person name="Ozawa K."/>
            <person name="Mori T."/>
            <person name="Yamamoto A."/>
            <person name="Ito M."/>
            <person name="Ohkuma M."/>
            <person name="Sakamoto M."/>
            <person name="Matsutani M."/>
        </authorList>
    </citation>
    <scope>NUCLEOTIDE SEQUENCE [LARGE SCALE GENOMIC DNA]</scope>
    <source>
        <strain evidence="3 4">XA3</strain>
    </source>
</reference>
<dbReference type="AlphaFoldDB" id="A0AAU9D7Z7"/>
<dbReference type="InterPro" id="IPR022986">
    <property type="entry name" value="UPF0237_ACT"/>
</dbReference>
<gene>
    <name evidence="3" type="ORF">XA3_08860</name>
</gene>
<dbReference type="RefSeq" id="WP_317636346.1">
    <property type="nucleotide sequence ID" value="NZ_AP026802.1"/>
</dbReference>
<dbReference type="PANTHER" id="PTHR34875:SF6">
    <property type="entry name" value="UPF0237 PROTEIN MJ1558"/>
    <property type="match status" value="1"/>
</dbReference>
<dbReference type="Pfam" id="PF13740">
    <property type="entry name" value="ACT_6"/>
    <property type="match status" value="1"/>
</dbReference>
<dbReference type="CDD" id="cd04872">
    <property type="entry name" value="ACT_1ZPV"/>
    <property type="match status" value="1"/>
</dbReference>
<dbReference type="NCBIfam" id="NF001220">
    <property type="entry name" value="PRK00194.1"/>
    <property type="match status" value="1"/>
</dbReference>
<feature type="domain" description="ACT" evidence="2">
    <location>
        <begin position="5"/>
        <end position="79"/>
    </location>
</feature>
<dbReference type="PROSITE" id="PS51671">
    <property type="entry name" value="ACT"/>
    <property type="match status" value="1"/>
</dbReference>
<dbReference type="PANTHER" id="PTHR34875">
    <property type="entry name" value="UPF0237 PROTEIN MJ1558"/>
    <property type="match status" value="1"/>
</dbReference>
<dbReference type="SUPFAM" id="SSF55021">
    <property type="entry name" value="ACT-like"/>
    <property type="match status" value="1"/>
</dbReference>
<organism evidence="3 4">
    <name type="scientific">Xylocopilactobacillus apicola</name>
    <dbReference type="NCBI Taxonomy" id="2932184"/>
    <lineage>
        <taxon>Bacteria</taxon>
        <taxon>Bacillati</taxon>
        <taxon>Bacillota</taxon>
        <taxon>Bacilli</taxon>
        <taxon>Lactobacillales</taxon>
        <taxon>Lactobacillaceae</taxon>
        <taxon>Xylocopilactobacillus</taxon>
    </lineage>
</organism>
<dbReference type="HAMAP" id="MF_01054">
    <property type="entry name" value="UPF0237"/>
    <property type="match status" value="1"/>
</dbReference>
<evidence type="ECO:0000256" key="1">
    <source>
        <dbReference type="HAMAP-Rule" id="MF_01054"/>
    </source>
</evidence>
<proteinExistence type="inferred from homology"/>
<dbReference type="Gene3D" id="3.30.70.260">
    <property type="match status" value="1"/>
</dbReference>
<dbReference type="KEGG" id="xap:XA3_08860"/>
<comment type="similarity">
    <text evidence="1">Belongs to the UPF0237 family.</text>
</comment>
<dbReference type="EMBL" id="AP026802">
    <property type="protein sequence ID" value="BDR58445.1"/>
    <property type="molecule type" value="Genomic_DNA"/>
</dbReference>
<evidence type="ECO:0000313" key="3">
    <source>
        <dbReference type="EMBL" id="BDR58445.1"/>
    </source>
</evidence>
<accession>A0AAU9D7Z7</accession>
<dbReference type="Proteomes" id="UP001321861">
    <property type="component" value="Chromosome"/>
</dbReference>